<dbReference type="EMBL" id="MRTP01000006">
    <property type="protein sequence ID" value="OMF52494.1"/>
    <property type="molecule type" value="Genomic_DNA"/>
</dbReference>
<protein>
    <submittedName>
        <fullName evidence="1">Uncharacterized protein</fullName>
    </submittedName>
</protein>
<organism evidence="1 2">
    <name type="scientific">Paenibacillus rhizosphaerae</name>
    <dbReference type="NCBI Taxonomy" id="297318"/>
    <lineage>
        <taxon>Bacteria</taxon>
        <taxon>Bacillati</taxon>
        <taxon>Bacillota</taxon>
        <taxon>Bacilli</taxon>
        <taxon>Bacillales</taxon>
        <taxon>Paenibacillaceae</taxon>
        <taxon>Paenibacillus</taxon>
    </lineage>
</organism>
<dbReference type="STRING" id="297318.BK138_20545"/>
<reference evidence="1 2" key="1">
    <citation type="submission" date="2016-11" db="EMBL/GenBank/DDBJ databases">
        <title>Paenibacillus species isolates.</title>
        <authorList>
            <person name="Beno S.M."/>
        </authorList>
    </citation>
    <scope>NUCLEOTIDE SEQUENCE [LARGE SCALE GENOMIC DNA]</scope>
    <source>
        <strain evidence="1 2">FSL R5-0378</strain>
    </source>
</reference>
<evidence type="ECO:0000313" key="1">
    <source>
        <dbReference type="EMBL" id="OMF52494.1"/>
    </source>
</evidence>
<comment type="caution">
    <text evidence="1">The sequence shown here is derived from an EMBL/GenBank/DDBJ whole genome shotgun (WGS) entry which is preliminary data.</text>
</comment>
<sequence length="127" mass="14233">MKGKRLALSLIIAFVAAYIGFGAWIAHDTKRILVAAMSGDPGYTEYMDEAVYHDIHPVQRGMTDKDYAYDPAVHDIGFVFPLHFFGVSLAYVTQQYTGEHFGFREPVRLTLQLKSGKWYATGASIQP</sequence>
<accession>A0A1R1EKY5</accession>
<dbReference type="RefSeq" id="WP_076172626.1">
    <property type="nucleotide sequence ID" value="NZ_MRTP01000006.1"/>
</dbReference>
<dbReference type="AlphaFoldDB" id="A0A1R1EKY5"/>
<evidence type="ECO:0000313" key="2">
    <source>
        <dbReference type="Proteomes" id="UP000187172"/>
    </source>
</evidence>
<proteinExistence type="predicted"/>
<dbReference type="Proteomes" id="UP000187172">
    <property type="component" value="Unassembled WGS sequence"/>
</dbReference>
<keyword evidence="2" id="KW-1185">Reference proteome</keyword>
<gene>
    <name evidence="1" type="ORF">BK138_20545</name>
</gene>
<name>A0A1R1EKY5_9BACL</name>